<evidence type="ECO:0000313" key="2">
    <source>
        <dbReference type="EMBL" id="KKL53132.1"/>
    </source>
</evidence>
<dbReference type="AlphaFoldDB" id="A0A0F9FPY8"/>
<proteinExistence type="predicted"/>
<sequence length="205" mass="22076">MSSITVCCPPGTALEGIITTLTGCHSDVGQIQKLVFWRTGNSIASITTAIIQTTWDTLLAAADDTKAIVSPFVNNPTMPAGEPREFGGGNETRWGSSKKKGTLHTAATFRMDAEGQDEIQSMKKLSCEYLDVLFINEANQLIYSDAGGVVAGFPVIPNSLIVGDKTIGGFDEWDSNMLFFDLQPNWSDSLEITVATDFLLAMVNS</sequence>
<accession>A0A0F9FPY8</accession>
<gene>
    <name evidence="2" type="ORF">LCGC14_2278510</name>
</gene>
<protein>
    <submittedName>
        <fullName evidence="2">Uncharacterized protein</fullName>
    </submittedName>
</protein>
<feature type="region of interest" description="Disordered" evidence="1">
    <location>
        <begin position="78"/>
        <end position="98"/>
    </location>
</feature>
<reference evidence="2" key="1">
    <citation type="journal article" date="2015" name="Nature">
        <title>Complex archaea that bridge the gap between prokaryotes and eukaryotes.</title>
        <authorList>
            <person name="Spang A."/>
            <person name="Saw J.H."/>
            <person name="Jorgensen S.L."/>
            <person name="Zaremba-Niedzwiedzka K."/>
            <person name="Martijn J."/>
            <person name="Lind A.E."/>
            <person name="van Eijk R."/>
            <person name="Schleper C."/>
            <person name="Guy L."/>
            <person name="Ettema T.J."/>
        </authorList>
    </citation>
    <scope>NUCLEOTIDE SEQUENCE</scope>
</reference>
<organism evidence="2">
    <name type="scientific">marine sediment metagenome</name>
    <dbReference type="NCBI Taxonomy" id="412755"/>
    <lineage>
        <taxon>unclassified sequences</taxon>
        <taxon>metagenomes</taxon>
        <taxon>ecological metagenomes</taxon>
    </lineage>
</organism>
<dbReference type="EMBL" id="LAZR01031646">
    <property type="protein sequence ID" value="KKL53132.1"/>
    <property type="molecule type" value="Genomic_DNA"/>
</dbReference>
<comment type="caution">
    <text evidence="2">The sequence shown here is derived from an EMBL/GenBank/DDBJ whole genome shotgun (WGS) entry which is preliminary data.</text>
</comment>
<evidence type="ECO:0000256" key="1">
    <source>
        <dbReference type="SAM" id="MobiDB-lite"/>
    </source>
</evidence>
<name>A0A0F9FPY8_9ZZZZ</name>